<protein>
    <submittedName>
        <fullName evidence="1">Uncharacterized protein</fullName>
    </submittedName>
</protein>
<dbReference type="AlphaFoldDB" id="A0A2N6T6Q7"/>
<name>A0A2N6T6Q7_9CORY</name>
<organism evidence="1 2">
    <name type="scientific">Corynebacterium tuscaniense</name>
    <dbReference type="NCBI Taxonomy" id="302449"/>
    <lineage>
        <taxon>Bacteria</taxon>
        <taxon>Bacillati</taxon>
        <taxon>Actinomycetota</taxon>
        <taxon>Actinomycetes</taxon>
        <taxon>Mycobacteriales</taxon>
        <taxon>Corynebacteriaceae</taxon>
        <taxon>Corynebacterium</taxon>
    </lineage>
</organism>
<proteinExistence type="predicted"/>
<dbReference type="Proteomes" id="UP000235836">
    <property type="component" value="Unassembled WGS sequence"/>
</dbReference>
<dbReference type="EMBL" id="PNHG01000003">
    <property type="protein sequence ID" value="PMC64989.1"/>
    <property type="molecule type" value="Genomic_DNA"/>
</dbReference>
<sequence length="223" mass="23782">MLLLVVLFIRCCVPSEHDREMEARQQLFESMAPTESVDVGEFVEKSRPAEIIIPAIGVRANFSGGVCHFHDGVLDPESATEACIFTAENKPYQLPGSEAEDIVVIAGQAGGDGLAVFSKLWSEPSGESGLIPNDALYLRTDASGDKWLKYHATDFHSAGEEGLSHSADVWGTGPMPGRLLTISAIRPEGEDADVDAPSGSEQVHNAIVGWQFTGVVSAESVGE</sequence>
<reference evidence="1 2" key="1">
    <citation type="submission" date="2017-09" db="EMBL/GenBank/DDBJ databases">
        <title>Bacterial strain isolated from the female urinary microbiota.</title>
        <authorList>
            <person name="Thomas-White K."/>
            <person name="Kumar N."/>
            <person name="Forster S."/>
            <person name="Putonti C."/>
            <person name="Lawley T."/>
            <person name="Wolfe A.J."/>
        </authorList>
    </citation>
    <scope>NUCLEOTIDE SEQUENCE [LARGE SCALE GENOMIC DNA]</scope>
    <source>
        <strain evidence="1 2">UMB0792</strain>
    </source>
</reference>
<comment type="caution">
    <text evidence="1">The sequence shown here is derived from an EMBL/GenBank/DDBJ whole genome shotgun (WGS) entry which is preliminary data.</text>
</comment>
<accession>A0A2N6T6Q7</accession>
<evidence type="ECO:0000313" key="2">
    <source>
        <dbReference type="Proteomes" id="UP000235836"/>
    </source>
</evidence>
<keyword evidence="2" id="KW-1185">Reference proteome</keyword>
<evidence type="ECO:0000313" key="1">
    <source>
        <dbReference type="EMBL" id="PMC64989.1"/>
    </source>
</evidence>
<gene>
    <name evidence="1" type="ORF">CJ203_02960</name>
</gene>